<keyword evidence="2" id="KW-0812">Transmembrane</keyword>
<feature type="compositionally biased region" description="Polar residues" evidence="1">
    <location>
        <begin position="490"/>
        <end position="508"/>
    </location>
</feature>
<feature type="domain" description="Ig-like" evidence="4">
    <location>
        <begin position="150"/>
        <end position="236"/>
    </location>
</feature>
<dbReference type="GO" id="GO:0050853">
    <property type="term" value="P:B cell receptor signaling pathway"/>
    <property type="evidence" value="ECO:0007669"/>
    <property type="project" value="TreeGrafter"/>
</dbReference>
<feature type="compositionally biased region" description="Acidic residues" evidence="1">
    <location>
        <begin position="384"/>
        <end position="394"/>
    </location>
</feature>
<dbReference type="Proteomes" id="UP001178461">
    <property type="component" value="Chromosome 13"/>
</dbReference>
<evidence type="ECO:0000256" key="1">
    <source>
        <dbReference type="SAM" id="MobiDB-lite"/>
    </source>
</evidence>
<name>A0AA35L6D0_9SAUR</name>
<dbReference type="InterPro" id="IPR007110">
    <property type="entry name" value="Ig-like_dom"/>
</dbReference>
<keyword evidence="2" id="KW-0472">Membrane</keyword>
<dbReference type="GO" id="GO:0002322">
    <property type="term" value="P:B cell proliferation involved in immune response"/>
    <property type="evidence" value="ECO:0007669"/>
    <property type="project" value="InterPro"/>
</dbReference>
<dbReference type="Gene3D" id="2.60.40.10">
    <property type="entry name" value="Immunoglobulins"/>
    <property type="match status" value="1"/>
</dbReference>
<keyword evidence="6" id="KW-1185">Reference proteome</keyword>
<dbReference type="PANTHER" id="PTHR16674">
    <property type="entry name" value="B-LYMPHOCYTE ANTIGEN CD19"/>
    <property type="match status" value="1"/>
</dbReference>
<keyword evidence="3" id="KW-0732">Signal</keyword>
<dbReference type="InterPro" id="IPR013783">
    <property type="entry name" value="Ig-like_fold"/>
</dbReference>
<accession>A0AA35L6D0</accession>
<dbReference type="SUPFAM" id="SSF48726">
    <property type="entry name" value="Immunoglobulin"/>
    <property type="match status" value="1"/>
</dbReference>
<proteinExistence type="predicted"/>
<protein>
    <submittedName>
        <fullName evidence="5">B-lymphocyte antigen CD19</fullName>
    </submittedName>
</protein>
<dbReference type="PROSITE" id="PS50835">
    <property type="entry name" value="IG_LIKE"/>
    <property type="match status" value="1"/>
</dbReference>
<evidence type="ECO:0000313" key="6">
    <source>
        <dbReference type="Proteomes" id="UP001178461"/>
    </source>
</evidence>
<evidence type="ECO:0000256" key="2">
    <source>
        <dbReference type="SAM" id="Phobius"/>
    </source>
</evidence>
<evidence type="ECO:0000313" key="5">
    <source>
        <dbReference type="EMBL" id="CAI5790640.1"/>
    </source>
</evidence>
<organism evidence="5 6">
    <name type="scientific">Podarcis lilfordi</name>
    <name type="common">Lilford's wall lizard</name>
    <dbReference type="NCBI Taxonomy" id="74358"/>
    <lineage>
        <taxon>Eukaryota</taxon>
        <taxon>Metazoa</taxon>
        <taxon>Chordata</taxon>
        <taxon>Craniata</taxon>
        <taxon>Vertebrata</taxon>
        <taxon>Euteleostomi</taxon>
        <taxon>Lepidosauria</taxon>
        <taxon>Squamata</taxon>
        <taxon>Bifurcata</taxon>
        <taxon>Unidentata</taxon>
        <taxon>Episquamata</taxon>
        <taxon>Laterata</taxon>
        <taxon>Lacertibaenia</taxon>
        <taxon>Lacertidae</taxon>
        <taxon>Podarcis</taxon>
    </lineage>
</organism>
<feature type="chain" id="PRO_5041383984" evidence="3">
    <location>
        <begin position="22"/>
        <end position="579"/>
    </location>
</feature>
<feature type="compositionally biased region" description="Acidic residues" evidence="1">
    <location>
        <begin position="365"/>
        <end position="374"/>
    </location>
</feature>
<dbReference type="GO" id="GO:0009897">
    <property type="term" value="C:external side of plasma membrane"/>
    <property type="evidence" value="ECO:0007669"/>
    <property type="project" value="TreeGrafter"/>
</dbReference>
<sequence length="579" mass="64899">MEPALRYLFLLWLGWLGAATGVPGELTDVVQATETQAVLLPCTFNYTLASDDLNLTWLGPSGKELSHVHVKYKHSEANLGEKWRLFIYSISRQDGIWFTCSWNGISGKNHTLTRTGDDDDGDKDPEDIEEEVKDSMRDAGSGSNSSFYPPQAWRQADSPHPANGMESFPCDAPIPRNWTNGTLLWIQHDSMGKKTVLVTVSLWRSVTNHLLLMRTNDIILMLPSVTSTDAGNYTCQWKDQAHHFQLEVAAKPAAWLQLGAQHWIIWTATLVHMIACLGCLFCFLWLRRAIRVRRQMKLKGPVRRRYFCAKRNRPRASNGVLVGPAANEDVCERVDAYENVLPDGGPRRSCQLLQKGKILPNTTNMEDEDEEEYEHPDSEIELKSDDDDNYENTQEEVKQGEAALNDLSLYENRKDETKSGSQKWDSADPLYANNTQHSVKNLVQDPLAEDSENYENLEEEVSVSPGAARLIADLRRQLALDPHVDKQDGCSETSTGSQSYEEMNGSLCPTSSKLLQLHSNISNEEDADSYENMESPNSVSSRKEGNMDSCGEGTAFGLPRQHHSIPFGVDLRGGMLCSD</sequence>
<feature type="region of interest" description="Disordered" evidence="1">
    <location>
        <begin position="522"/>
        <end position="554"/>
    </location>
</feature>
<dbReference type="InterPro" id="IPR042341">
    <property type="entry name" value="CD19"/>
</dbReference>
<dbReference type="AlphaFoldDB" id="A0AA35L6D0"/>
<feature type="compositionally biased region" description="Acidic residues" evidence="1">
    <location>
        <begin position="117"/>
        <end position="132"/>
    </location>
</feature>
<feature type="transmembrane region" description="Helical" evidence="2">
    <location>
        <begin position="263"/>
        <end position="286"/>
    </location>
</feature>
<feature type="region of interest" description="Disordered" evidence="1">
    <location>
        <begin position="109"/>
        <end position="163"/>
    </location>
</feature>
<gene>
    <name evidence="5" type="ORF">PODLI_1B014039</name>
</gene>
<dbReference type="InterPro" id="IPR036179">
    <property type="entry name" value="Ig-like_dom_sf"/>
</dbReference>
<feature type="region of interest" description="Disordered" evidence="1">
    <location>
        <begin position="358"/>
        <end position="437"/>
    </location>
</feature>
<evidence type="ECO:0000259" key="4">
    <source>
        <dbReference type="PROSITE" id="PS50835"/>
    </source>
</evidence>
<dbReference type="EMBL" id="OX395138">
    <property type="protein sequence ID" value="CAI5790640.1"/>
    <property type="molecule type" value="Genomic_DNA"/>
</dbReference>
<feature type="signal peptide" evidence="3">
    <location>
        <begin position="1"/>
        <end position="21"/>
    </location>
</feature>
<feature type="region of interest" description="Disordered" evidence="1">
    <location>
        <begin position="483"/>
        <end position="508"/>
    </location>
</feature>
<dbReference type="GO" id="GO:0050864">
    <property type="term" value="P:regulation of B cell activation"/>
    <property type="evidence" value="ECO:0007669"/>
    <property type="project" value="InterPro"/>
</dbReference>
<keyword evidence="2" id="KW-1133">Transmembrane helix</keyword>
<dbReference type="PANTHER" id="PTHR16674:SF2">
    <property type="entry name" value="B-LYMPHOCYTE ANTIGEN CD19"/>
    <property type="match status" value="1"/>
</dbReference>
<evidence type="ECO:0000256" key="3">
    <source>
        <dbReference type="SAM" id="SignalP"/>
    </source>
</evidence>
<reference evidence="5" key="1">
    <citation type="submission" date="2022-12" db="EMBL/GenBank/DDBJ databases">
        <authorList>
            <person name="Alioto T."/>
            <person name="Alioto T."/>
            <person name="Gomez Garrido J."/>
        </authorList>
    </citation>
    <scope>NUCLEOTIDE SEQUENCE</scope>
</reference>